<dbReference type="SUPFAM" id="SSF51445">
    <property type="entry name" value="(Trans)glycosidases"/>
    <property type="match status" value="1"/>
</dbReference>
<dbReference type="EC" id="3.2.1.78" evidence="3"/>
<comment type="similarity">
    <text evidence="2">Belongs to the glycosyl hydrolase 5 (cellulase A) family.</text>
</comment>
<feature type="domain" description="Glycoside hydrolase family 5" evidence="8">
    <location>
        <begin position="31"/>
        <end position="464"/>
    </location>
</feature>
<organism evidence="9 10">
    <name type="scientific">Umbelopsis vinacea</name>
    <dbReference type="NCBI Taxonomy" id="44442"/>
    <lineage>
        <taxon>Eukaryota</taxon>
        <taxon>Fungi</taxon>
        <taxon>Fungi incertae sedis</taxon>
        <taxon>Mucoromycota</taxon>
        <taxon>Mucoromycotina</taxon>
        <taxon>Umbelopsidomycetes</taxon>
        <taxon>Umbelopsidales</taxon>
        <taxon>Umbelopsidaceae</taxon>
        <taxon>Umbelopsis</taxon>
    </lineage>
</organism>
<evidence type="ECO:0000259" key="8">
    <source>
        <dbReference type="Pfam" id="PF26410"/>
    </source>
</evidence>
<keyword evidence="10" id="KW-1185">Reference proteome</keyword>
<evidence type="ECO:0000256" key="4">
    <source>
        <dbReference type="ARBA" id="ARBA00022801"/>
    </source>
</evidence>
<gene>
    <name evidence="9" type="ORF">INT44_000067</name>
</gene>
<evidence type="ECO:0000256" key="2">
    <source>
        <dbReference type="ARBA" id="ARBA00005641"/>
    </source>
</evidence>
<dbReference type="InterPro" id="IPR017853">
    <property type="entry name" value="GH"/>
</dbReference>
<accession>A0A8H7PH74</accession>
<evidence type="ECO:0000256" key="5">
    <source>
        <dbReference type="ARBA" id="ARBA00023295"/>
    </source>
</evidence>
<evidence type="ECO:0000256" key="1">
    <source>
        <dbReference type="ARBA" id="ARBA00001678"/>
    </source>
</evidence>
<dbReference type="Pfam" id="PF26410">
    <property type="entry name" value="GH5_mannosidase"/>
    <property type="match status" value="1"/>
</dbReference>
<keyword evidence="7" id="KW-0732">Signal</keyword>
<dbReference type="EMBL" id="JAEPRA010000017">
    <property type="protein sequence ID" value="KAG2173954.1"/>
    <property type="molecule type" value="Genomic_DNA"/>
</dbReference>
<evidence type="ECO:0000256" key="7">
    <source>
        <dbReference type="SAM" id="SignalP"/>
    </source>
</evidence>
<protein>
    <recommendedName>
        <fullName evidence="3">mannan endo-1,4-beta-mannosidase</fullName>
        <ecNumber evidence="3">3.2.1.78</ecNumber>
    </recommendedName>
</protein>
<dbReference type="InterPro" id="IPR045053">
    <property type="entry name" value="MAN-like"/>
</dbReference>
<comment type="catalytic activity">
    <reaction evidence="1">
        <text>Random hydrolysis of (1-&gt;4)-beta-D-mannosidic linkages in mannans, galactomannans and glucomannans.</text>
        <dbReference type="EC" id="3.2.1.78"/>
    </reaction>
</comment>
<dbReference type="InterPro" id="IPR001547">
    <property type="entry name" value="Glyco_hydro_5"/>
</dbReference>
<dbReference type="Proteomes" id="UP000612746">
    <property type="component" value="Unassembled WGS sequence"/>
</dbReference>
<proteinExistence type="inferred from homology"/>
<evidence type="ECO:0000256" key="3">
    <source>
        <dbReference type="ARBA" id="ARBA00012706"/>
    </source>
</evidence>
<evidence type="ECO:0000313" key="10">
    <source>
        <dbReference type="Proteomes" id="UP000612746"/>
    </source>
</evidence>
<reference evidence="9" key="1">
    <citation type="submission" date="2020-12" db="EMBL/GenBank/DDBJ databases">
        <title>Metabolic potential, ecology and presence of endohyphal bacteria is reflected in genomic diversity of Mucoromycotina.</title>
        <authorList>
            <person name="Muszewska A."/>
            <person name="Okrasinska A."/>
            <person name="Steczkiewicz K."/>
            <person name="Drgas O."/>
            <person name="Orlowska M."/>
            <person name="Perlinska-Lenart U."/>
            <person name="Aleksandrzak-Piekarczyk T."/>
            <person name="Szatraj K."/>
            <person name="Zielenkiewicz U."/>
            <person name="Pilsyk S."/>
            <person name="Malc E."/>
            <person name="Mieczkowski P."/>
            <person name="Kruszewska J.S."/>
            <person name="Biernat P."/>
            <person name="Pawlowska J."/>
        </authorList>
    </citation>
    <scope>NUCLEOTIDE SEQUENCE</scope>
    <source>
        <strain evidence="9">WA0000051536</strain>
    </source>
</reference>
<dbReference type="Gene3D" id="3.20.20.80">
    <property type="entry name" value="Glycosidases"/>
    <property type="match status" value="2"/>
</dbReference>
<feature type="chain" id="PRO_5034196893" description="mannan endo-1,4-beta-mannosidase" evidence="7">
    <location>
        <begin position="17"/>
        <end position="629"/>
    </location>
</feature>
<keyword evidence="4" id="KW-0378">Hydrolase</keyword>
<evidence type="ECO:0000313" key="9">
    <source>
        <dbReference type="EMBL" id="KAG2173954.1"/>
    </source>
</evidence>
<dbReference type="PANTHER" id="PTHR31451:SF40">
    <property type="entry name" value="GLYCOSIDE HYDROLASE FAMILY 5 DOMAIN-CONTAINING PROTEIN"/>
    <property type="match status" value="1"/>
</dbReference>
<evidence type="ECO:0000256" key="6">
    <source>
        <dbReference type="SAM" id="MobiDB-lite"/>
    </source>
</evidence>
<dbReference type="PANTHER" id="PTHR31451">
    <property type="match status" value="1"/>
</dbReference>
<feature type="region of interest" description="Disordered" evidence="6">
    <location>
        <begin position="606"/>
        <end position="629"/>
    </location>
</feature>
<dbReference type="AlphaFoldDB" id="A0A8H7PH74"/>
<name>A0A8H7PH74_9FUNG</name>
<dbReference type="GO" id="GO:0016985">
    <property type="term" value="F:mannan endo-1,4-beta-mannosidase activity"/>
    <property type="evidence" value="ECO:0007669"/>
    <property type="project" value="UniProtKB-EC"/>
</dbReference>
<sequence>MKPFFITSFTATIVSAQILTQPLASYQHFGYVTVNGTRFLRNGEPYYVAGANYWQGMNLASDFSWGGNRTRLETELAHLQSIGINNLRIMAASEGPDDQPFRMRPSLMPSPGIYNHHILDGLDYLLDALDKHSMTAVVTLNNYWHWSGGVPKRFAQYVSWADNDSDIPYPPSWIPDPVNNYSSGSYDEFYDYAYRFYDDDTISSKTNQLFKNHINAIMMRRNTINGKLYNEDPVIMGMLHRLSHIYNDNVLICQCYYLAWEIANEPQLAPKKWTTEIAKFIRQRSPYQLVTAGIEGKYGFEDFWNTHSSPEIDYTTCHLWVENWGIYNASDSSPSNLDSALDYADSFISNCSGWAVGMGKPMVLEEFGMARDAWRDPSFPLYKYNPGTATTNKDTYYRHIFRLIQKLASHGASAGANFWAYSGEGYPSDASNSFDMVWIGDPQHEPRGWYGVYHNDTTVSVIKDALCGLDFSPLMTATRDPVFTSTKFVDPTPAPKSVPPVEEIGLTSAPLKSASFFIGQYCKDYNADFMLCKNENNDPEHCLKEGRKVTRCALDLIKKLRENCDAEFEKHWKCLDVKNQDYYQCRKEERQFNSCVFEKLGLQKNIPGSPEGQPQINEKRNPIMKPHQK</sequence>
<dbReference type="PROSITE" id="PS51808">
    <property type="entry name" value="CHCH"/>
    <property type="match status" value="1"/>
</dbReference>
<keyword evidence="5" id="KW-0326">Glycosidase</keyword>
<dbReference type="OrthoDB" id="406631at2759"/>
<feature type="signal peptide" evidence="7">
    <location>
        <begin position="1"/>
        <end position="16"/>
    </location>
</feature>
<comment type="caution">
    <text evidence="9">The sequence shown here is derived from an EMBL/GenBank/DDBJ whole genome shotgun (WGS) entry which is preliminary data.</text>
</comment>